<dbReference type="SUPFAM" id="SSF49785">
    <property type="entry name" value="Galactose-binding domain-like"/>
    <property type="match status" value="1"/>
</dbReference>
<dbReference type="PANTHER" id="PTHR12175:SF1">
    <property type="entry name" value="PITH DOMAIN-CONTAINING PROTEIN 1"/>
    <property type="match status" value="1"/>
</dbReference>
<reference evidence="2" key="2">
    <citation type="submission" date="2021-01" db="EMBL/GenBank/DDBJ databases">
        <authorList>
            <person name="Schikora-Tamarit M.A."/>
        </authorList>
    </citation>
    <scope>NUCLEOTIDE SEQUENCE</scope>
    <source>
        <strain evidence="2">NCAIM Y.01608</strain>
    </source>
</reference>
<dbReference type="InterPro" id="IPR008979">
    <property type="entry name" value="Galactose-bd-like_sf"/>
</dbReference>
<dbReference type="InterPro" id="IPR037047">
    <property type="entry name" value="PITH_dom_sf"/>
</dbReference>
<keyword evidence="3" id="KW-1185">Reference proteome</keyword>
<protein>
    <submittedName>
        <fullName evidence="2">Uncharacterized protein</fullName>
    </submittedName>
</protein>
<sequence length="221" mass="25209">MSCHRHSHGVPPIPTNESQSINSHVLTTQLVALNVANPSSDLEKLFKTQTNKYEVIPEIRSDADNQFILRIPFQGSVKLYSIILRTARQPDHCPRNIKLYKNQDSLDFDSVADTKATHEIEQPQIGLELDGELPREIVADDTFVEHYLPRHHFSGVSSLTLFFQNNWSQNDDEVLKLYSIELRGEFTPLTKDPVVTIYESAANPADHKNLLAHENHNYQNI</sequence>
<dbReference type="Pfam" id="PF06201">
    <property type="entry name" value="PITH"/>
    <property type="match status" value="1"/>
</dbReference>
<dbReference type="Gene3D" id="2.60.120.470">
    <property type="entry name" value="PITH domain"/>
    <property type="match status" value="1"/>
</dbReference>
<dbReference type="GO" id="GO:0005737">
    <property type="term" value="C:cytoplasm"/>
    <property type="evidence" value="ECO:0007669"/>
    <property type="project" value="UniProtKB-ARBA"/>
</dbReference>
<dbReference type="Proteomes" id="UP000788993">
    <property type="component" value="Unassembled WGS sequence"/>
</dbReference>
<gene>
    <name evidence="2" type="ORF">OGATHE_001962</name>
</gene>
<dbReference type="InterPro" id="IPR045099">
    <property type="entry name" value="PITH1-like"/>
</dbReference>
<dbReference type="GO" id="GO:0005634">
    <property type="term" value="C:nucleus"/>
    <property type="evidence" value="ECO:0007669"/>
    <property type="project" value="TreeGrafter"/>
</dbReference>
<dbReference type="PANTHER" id="PTHR12175">
    <property type="entry name" value="AD039 HT014 THIOREDOXIN FAMILY TRP26"/>
    <property type="match status" value="1"/>
</dbReference>
<dbReference type="RefSeq" id="XP_018210667.1">
    <property type="nucleotide sequence ID" value="XM_018356795.1"/>
</dbReference>
<evidence type="ECO:0000256" key="1">
    <source>
        <dbReference type="ARBA" id="ARBA00025788"/>
    </source>
</evidence>
<reference evidence="2" key="1">
    <citation type="journal article" date="2021" name="Open Biol.">
        <title>Shared evolutionary footprints suggest mitochondrial oxidative damage underlies multiple complex I losses in fungi.</title>
        <authorList>
            <person name="Schikora-Tamarit M.A."/>
            <person name="Marcet-Houben M."/>
            <person name="Nosek J."/>
            <person name="Gabaldon T."/>
        </authorList>
    </citation>
    <scope>NUCLEOTIDE SEQUENCE</scope>
    <source>
        <strain evidence="2">NCAIM Y.01608</strain>
    </source>
</reference>
<proteinExistence type="inferred from homology"/>
<evidence type="ECO:0000313" key="3">
    <source>
        <dbReference type="Proteomes" id="UP000788993"/>
    </source>
</evidence>
<name>A0A1B7SGY0_9ASCO</name>
<accession>A0A1B7SGY0</accession>
<evidence type="ECO:0000313" key="2">
    <source>
        <dbReference type="EMBL" id="KAH3673982.1"/>
    </source>
</evidence>
<dbReference type="PROSITE" id="PS51532">
    <property type="entry name" value="PITH"/>
    <property type="match status" value="1"/>
</dbReference>
<dbReference type="AlphaFoldDB" id="A0A1B7SGY0"/>
<dbReference type="EMBL" id="JAEUBD010000526">
    <property type="protein sequence ID" value="KAH3673982.1"/>
    <property type="molecule type" value="Genomic_DNA"/>
</dbReference>
<dbReference type="InterPro" id="IPR010400">
    <property type="entry name" value="PITH_dom"/>
</dbReference>
<comment type="caution">
    <text evidence="2">The sequence shown here is derived from an EMBL/GenBank/DDBJ whole genome shotgun (WGS) entry which is preliminary data.</text>
</comment>
<dbReference type="OrthoDB" id="2635at2759"/>
<organism evidence="2 3">
    <name type="scientific">Ogataea polymorpha</name>
    <dbReference type="NCBI Taxonomy" id="460523"/>
    <lineage>
        <taxon>Eukaryota</taxon>
        <taxon>Fungi</taxon>
        <taxon>Dikarya</taxon>
        <taxon>Ascomycota</taxon>
        <taxon>Saccharomycotina</taxon>
        <taxon>Pichiomycetes</taxon>
        <taxon>Pichiales</taxon>
        <taxon>Pichiaceae</taxon>
        <taxon>Ogataea</taxon>
    </lineage>
</organism>
<comment type="similarity">
    <text evidence="1">Belongs to the PITHD1 family.</text>
</comment>